<sequence>MANATFVDLPQEILDMIVDYGPDDDSSEFYADCSLVCRSLRGRAQNHLYFKIELYSPDRIDELLEIIRNNSLIARYIRQINTTSQQLIENYGFDIPLATLFLLIKEHSPHSPLGMCIVNHTDDVFEHDSSPERHLSPEGLVSCLSQVHYLLVGSVEEFPAIILFSLEHLDVLCLERMSFDPELHVIEQRQLLQLAAPVLRCVTTLQLADMDFFPSVLLSSFEALTTLSIKNVRFTKAAVALQSPRPQITHIELSELNHKTVTRIVDSLVDVTHLIEFVDGTSPIYYQYYDAEESAKVTLAVQYVLHACKHSLQTLSLNCCASPYLGSTIS</sequence>
<dbReference type="Proteomes" id="UP000054270">
    <property type="component" value="Unassembled WGS sequence"/>
</dbReference>
<proteinExistence type="predicted"/>
<dbReference type="OrthoDB" id="2745898at2759"/>
<evidence type="ECO:0000313" key="2">
    <source>
        <dbReference type="Proteomes" id="UP000054270"/>
    </source>
</evidence>
<keyword evidence="2" id="KW-1185">Reference proteome</keyword>
<protein>
    <recommendedName>
        <fullName evidence="3">F-box domain-containing protein</fullName>
    </recommendedName>
</protein>
<organism evidence="1 2">
    <name type="scientific">Hypholoma sublateritium (strain FD-334 SS-4)</name>
    <dbReference type="NCBI Taxonomy" id="945553"/>
    <lineage>
        <taxon>Eukaryota</taxon>
        <taxon>Fungi</taxon>
        <taxon>Dikarya</taxon>
        <taxon>Basidiomycota</taxon>
        <taxon>Agaricomycotina</taxon>
        <taxon>Agaricomycetes</taxon>
        <taxon>Agaricomycetidae</taxon>
        <taxon>Agaricales</taxon>
        <taxon>Agaricineae</taxon>
        <taxon>Strophariaceae</taxon>
        <taxon>Hypholoma</taxon>
    </lineage>
</organism>
<reference evidence="2" key="1">
    <citation type="submission" date="2014-04" db="EMBL/GenBank/DDBJ databases">
        <title>Evolutionary Origins and Diversification of the Mycorrhizal Mutualists.</title>
        <authorList>
            <consortium name="DOE Joint Genome Institute"/>
            <consortium name="Mycorrhizal Genomics Consortium"/>
            <person name="Kohler A."/>
            <person name="Kuo A."/>
            <person name="Nagy L.G."/>
            <person name="Floudas D."/>
            <person name="Copeland A."/>
            <person name="Barry K.W."/>
            <person name="Cichocki N."/>
            <person name="Veneault-Fourrey C."/>
            <person name="LaButti K."/>
            <person name="Lindquist E.A."/>
            <person name="Lipzen A."/>
            <person name="Lundell T."/>
            <person name="Morin E."/>
            <person name="Murat C."/>
            <person name="Riley R."/>
            <person name="Ohm R."/>
            <person name="Sun H."/>
            <person name="Tunlid A."/>
            <person name="Henrissat B."/>
            <person name="Grigoriev I.V."/>
            <person name="Hibbett D.S."/>
            <person name="Martin F."/>
        </authorList>
    </citation>
    <scope>NUCLEOTIDE SEQUENCE [LARGE SCALE GENOMIC DNA]</scope>
    <source>
        <strain evidence="2">FD-334 SS-4</strain>
    </source>
</reference>
<dbReference type="EMBL" id="KN817531">
    <property type="protein sequence ID" value="KJA25561.1"/>
    <property type="molecule type" value="Genomic_DNA"/>
</dbReference>
<gene>
    <name evidence="1" type="ORF">HYPSUDRAFT_406689</name>
</gene>
<dbReference type="SUPFAM" id="SSF52047">
    <property type="entry name" value="RNI-like"/>
    <property type="match status" value="1"/>
</dbReference>
<accession>A0A0D2PAE0</accession>
<dbReference type="AlphaFoldDB" id="A0A0D2PAE0"/>
<evidence type="ECO:0008006" key="3">
    <source>
        <dbReference type="Google" id="ProtNLM"/>
    </source>
</evidence>
<evidence type="ECO:0000313" key="1">
    <source>
        <dbReference type="EMBL" id="KJA25561.1"/>
    </source>
</evidence>
<name>A0A0D2PAE0_HYPSF</name>